<dbReference type="Gramene" id="EFJ15190">
    <property type="protein sequence ID" value="EFJ15190"/>
    <property type="gene ID" value="SELMODRAFT_423010"/>
</dbReference>
<evidence type="ECO:0000313" key="1">
    <source>
        <dbReference type="EMBL" id="EFJ15190.1"/>
    </source>
</evidence>
<dbReference type="InParanoid" id="D8SKA1"/>
<organism evidence="2">
    <name type="scientific">Selaginella moellendorffii</name>
    <name type="common">Spikemoss</name>
    <dbReference type="NCBI Taxonomy" id="88036"/>
    <lineage>
        <taxon>Eukaryota</taxon>
        <taxon>Viridiplantae</taxon>
        <taxon>Streptophyta</taxon>
        <taxon>Embryophyta</taxon>
        <taxon>Tracheophyta</taxon>
        <taxon>Lycopodiopsida</taxon>
        <taxon>Selaginellales</taxon>
        <taxon>Selaginellaceae</taxon>
        <taxon>Selaginella</taxon>
    </lineage>
</organism>
<sequence>MVTLKPSLDAAQIPLTRKLILRGELDKLQDRVKELNKVSSLSNQSRAMDDALRCAESALQSCCVVRSDVGLDVKAIRKAVSAIMAKGTKLEGIGDAIAIAKVYSMGCSNH</sequence>
<evidence type="ECO:0000313" key="2">
    <source>
        <dbReference type="Proteomes" id="UP000001514"/>
    </source>
</evidence>
<protein>
    <submittedName>
        <fullName evidence="1">Uncharacterized protein</fullName>
    </submittedName>
</protein>
<name>D8SKA1_SELML</name>
<gene>
    <name evidence="1" type="ORF">SELMODRAFT_423010</name>
</gene>
<keyword evidence="2" id="KW-1185">Reference proteome</keyword>
<dbReference type="STRING" id="88036.D8SKA1"/>
<dbReference type="KEGG" id="smo:SELMODRAFT_423010"/>
<dbReference type="Proteomes" id="UP000001514">
    <property type="component" value="Unassembled WGS sequence"/>
</dbReference>
<proteinExistence type="predicted"/>
<dbReference type="AlphaFoldDB" id="D8SKA1"/>
<reference evidence="1 2" key="1">
    <citation type="journal article" date="2011" name="Science">
        <title>The Selaginella genome identifies genetic changes associated with the evolution of vascular plants.</title>
        <authorList>
            <person name="Banks J.A."/>
            <person name="Nishiyama T."/>
            <person name="Hasebe M."/>
            <person name="Bowman J.L."/>
            <person name="Gribskov M."/>
            <person name="dePamphilis C."/>
            <person name="Albert V.A."/>
            <person name="Aono N."/>
            <person name="Aoyama T."/>
            <person name="Ambrose B.A."/>
            <person name="Ashton N.W."/>
            <person name="Axtell M.J."/>
            <person name="Barker E."/>
            <person name="Barker M.S."/>
            <person name="Bennetzen J.L."/>
            <person name="Bonawitz N.D."/>
            <person name="Chapple C."/>
            <person name="Cheng C."/>
            <person name="Correa L.G."/>
            <person name="Dacre M."/>
            <person name="DeBarry J."/>
            <person name="Dreyer I."/>
            <person name="Elias M."/>
            <person name="Engstrom E.M."/>
            <person name="Estelle M."/>
            <person name="Feng L."/>
            <person name="Finet C."/>
            <person name="Floyd S.K."/>
            <person name="Frommer W.B."/>
            <person name="Fujita T."/>
            <person name="Gramzow L."/>
            <person name="Gutensohn M."/>
            <person name="Harholt J."/>
            <person name="Hattori M."/>
            <person name="Heyl A."/>
            <person name="Hirai T."/>
            <person name="Hiwatashi Y."/>
            <person name="Ishikawa M."/>
            <person name="Iwata M."/>
            <person name="Karol K.G."/>
            <person name="Koehler B."/>
            <person name="Kolukisaoglu U."/>
            <person name="Kubo M."/>
            <person name="Kurata T."/>
            <person name="Lalonde S."/>
            <person name="Li K."/>
            <person name="Li Y."/>
            <person name="Litt A."/>
            <person name="Lyons E."/>
            <person name="Manning G."/>
            <person name="Maruyama T."/>
            <person name="Michael T.P."/>
            <person name="Mikami K."/>
            <person name="Miyazaki S."/>
            <person name="Morinaga S."/>
            <person name="Murata T."/>
            <person name="Mueller-Roeber B."/>
            <person name="Nelson D.R."/>
            <person name="Obara M."/>
            <person name="Oguri Y."/>
            <person name="Olmstead R.G."/>
            <person name="Onodera N."/>
            <person name="Petersen B.L."/>
            <person name="Pils B."/>
            <person name="Prigge M."/>
            <person name="Rensing S.A."/>
            <person name="Riano-Pachon D.M."/>
            <person name="Roberts A.W."/>
            <person name="Sato Y."/>
            <person name="Scheller H.V."/>
            <person name="Schulz B."/>
            <person name="Schulz C."/>
            <person name="Shakirov E.V."/>
            <person name="Shibagaki N."/>
            <person name="Shinohara N."/>
            <person name="Shippen D.E."/>
            <person name="Soerensen I."/>
            <person name="Sotooka R."/>
            <person name="Sugimoto N."/>
            <person name="Sugita M."/>
            <person name="Sumikawa N."/>
            <person name="Tanurdzic M."/>
            <person name="Theissen G."/>
            <person name="Ulvskov P."/>
            <person name="Wakazuki S."/>
            <person name="Weng J.K."/>
            <person name="Willats W.W."/>
            <person name="Wipf D."/>
            <person name="Wolf P.G."/>
            <person name="Yang L."/>
            <person name="Zimmer A.D."/>
            <person name="Zhu Q."/>
            <person name="Mitros T."/>
            <person name="Hellsten U."/>
            <person name="Loque D."/>
            <person name="Otillar R."/>
            <person name="Salamov A."/>
            <person name="Schmutz J."/>
            <person name="Shapiro H."/>
            <person name="Lindquist E."/>
            <person name="Lucas S."/>
            <person name="Rokhsar D."/>
            <person name="Grigoriev I.V."/>
        </authorList>
    </citation>
    <scope>NUCLEOTIDE SEQUENCE [LARGE SCALE GENOMIC DNA]</scope>
</reference>
<dbReference type="HOGENOM" id="CLU_2175419_0_0_1"/>
<dbReference type="EMBL" id="GL377624">
    <property type="protein sequence ID" value="EFJ15190.1"/>
    <property type="molecule type" value="Genomic_DNA"/>
</dbReference>
<accession>D8SKA1</accession>